<name>A0A2I2MPI3_9CAUD</name>
<dbReference type="Proteomes" id="UP000240702">
    <property type="component" value="Segment"/>
</dbReference>
<organism evidence="1 2">
    <name type="scientific">Mycobacterium phage EniyanLRS</name>
    <dbReference type="NCBI Taxonomy" id="1933770"/>
    <lineage>
        <taxon>Viruses</taxon>
        <taxon>Duplodnaviria</taxon>
        <taxon>Heunggongvirae</taxon>
        <taxon>Uroviricota</taxon>
        <taxon>Caudoviricetes</taxon>
        <taxon>Vilmaviridae</taxon>
        <taxon>Wildcatvirus</taxon>
        <taxon>Wildcatvirus wildcat</taxon>
        <taxon>Mycobacterium virus Wildcat</taxon>
    </lineage>
</organism>
<evidence type="ECO:0000313" key="2">
    <source>
        <dbReference type="Proteomes" id="UP000240702"/>
    </source>
</evidence>
<reference evidence="1 2" key="1">
    <citation type="submission" date="2016-12" db="EMBL/GenBank/DDBJ databases">
        <title>Whole genome Sequence of Mycobacteriophages.</title>
        <authorList>
            <person name="Bajpai U."/>
        </authorList>
    </citation>
    <scope>NUCLEOTIDE SEQUENCE [LARGE SCALE GENOMIC DNA]</scope>
</reference>
<dbReference type="EMBL" id="KY385381">
    <property type="protein sequence ID" value="AQT25759.1"/>
    <property type="molecule type" value="Genomic_DNA"/>
</dbReference>
<accession>A0A2I2MPI3</accession>
<gene>
    <name evidence="1" type="primary">85</name>
    <name evidence="1" type="ORF">EniyanLRS_85</name>
</gene>
<protein>
    <submittedName>
        <fullName evidence="1">Uncharacterized protein</fullName>
    </submittedName>
</protein>
<evidence type="ECO:0000313" key="1">
    <source>
        <dbReference type="EMBL" id="AQT25759.1"/>
    </source>
</evidence>
<sequence>MPENKIGQQIEVGDVVTHTTASRDASLSVGFVRGFAETKWRGTRVKVTWVWNSYHRKGHIVKTMVDLRTVTKIDPSTIDPELQVLLNDEMMEEGL</sequence>
<proteinExistence type="predicted"/>